<evidence type="ECO:0000256" key="14">
    <source>
        <dbReference type="SAM" id="Phobius"/>
    </source>
</evidence>
<dbReference type="SUPFAM" id="SSF63380">
    <property type="entry name" value="Riboflavin synthase domain-like"/>
    <property type="match status" value="1"/>
</dbReference>
<keyword evidence="4" id="KW-0813">Transport</keyword>
<dbReference type="SUPFAM" id="SSF52343">
    <property type="entry name" value="Ferredoxin reductase-like, C-terminal NADP-linked domain"/>
    <property type="match status" value="1"/>
</dbReference>
<evidence type="ECO:0000259" key="15">
    <source>
        <dbReference type="PROSITE" id="PS51384"/>
    </source>
</evidence>
<dbReference type="Pfam" id="PF01794">
    <property type="entry name" value="Ferric_reduct"/>
    <property type="match status" value="1"/>
</dbReference>
<dbReference type="PANTHER" id="PTHR32361">
    <property type="entry name" value="FERRIC/CUPRIC REDUCTASE TRANSMEMBRANE COMPONENT"/>
    <property type="match status" value="1"/>
</dbReference>
<evidence type="ECO:0000256" key="4">
    <source>
        <dbReference type="ARBA" id="ARBA00022448"/>
    </source>
</evidence>
<dbReference type="GO" id="GO:0005886">
    <property type="term" value="C:plasma membrane"/>
    <property type="evidence" value="ECO:0007669"/>
    <property type="project" value="UniProtKB-SubCell"/>
</dbReference>
<feature type="domain" description="FAD-binding FR-type" evidence="15">
    <location>
        <begin position="102"/>
        <end position="219"/>
    </location>
</feature>
<gene>
    <name evidence="16" type="ORF">AFUB_075360</name>
</gene>
<evidence type="ECO:0000256" key="8">
    <source>
        <dbReference type="ARBA" id="ARBA00022989"/>
    </source>
</evidence>
<evidence type="ECO:0000256" key="11">
    <source>
        <dbReference type="ARBA" id="ARBA00023128"/>
    </source>
</evidence>
<evidence type="ECO:0000256" key="3">
    <source>
        <dbReference type="ARBA" id="ARBA00012668"/>
    </source>
</evidence>
<dbReference type="GO" id="GO:0052851">
    <property type="term" value="F:ferric-chelate reductase (NADPH) activity"/>
    <property type="evidence" value="ECO:0007669"/>
    <property type="project" value="UniProtKB-EC"/>
</dbReference>
<dbReference type="PANTHER" id="PTHR32361:SF26">
    <property type="entry name" value="FAD-BINDING 8 DOMAIN-CONTAINING PROTEIN-RELATED"/>
    <property type="match status" value="1"/>
</dbReference>
<dbReference type="EC" id="1.16.1.9" evidence="3"/>
<reference evidence="16 17" key="1">
    <citation type="journal article" date="2008" name="PLoS Genet.">
        <title>Genomic islands in the pathogenic filamentous fungus Aspergillus fumigatus.</title>
        <authorList>
            <person name="Fedorova N.D."/>
            <person name="Khaldi N."/>
            <person name="Joardar V.S."/>
            <person name="Maiti R."/>
            <person name="Amedeo P."/>
            <person name="Anderson M.J."/>
            <person name="Crabtree J."/>
            <person name="Silva J.C."/>
            <person name="Badger J.H."/>
            <person name="Albarraq A."/>
            <person name="Angiuoli S."/>
            <person name="Bussey H."/>
            <person name="Bowyer P."/>
            <person name="Cotty P.J."/>
            <person name="Dyer P.S."/>
            <person name="Egan A."/>
            <person name="Galens K."/>
            <person name="Fraser-Liggett C.M."/>
            <person name="Haas B.J."/>
            <person name="Inman J.M."/>
            <person name="Kent R."/>
            <person name="Lemieux S."/>
            <person name="Malavazi I."/>
            <person name="Orvis J."/>
            <person name="Roemer T."/>
            <person name="Ronning C.M."/>
            <person name="Sundaram J.P."/>
            <person name="Sutton G."/>
            <person name="Turner G."/>
            <person name="Venter J.C."/>
            <person name="White O.R."/>
            <person name="Whitty B.R."/>
            <person name="Youngman P."/>
            <person name="Wolfe K.H."/>
            <person name="Goldman G.H."/>
            <person name="Wortman J.R."/>
            <person name="Jiang B."/>
            <person name="Denning D.W."/>
            <person name="Nierman W.C."/>
        </authorList>
    </citation>
    <scope>NUCLEOTIDE SEQUENCE [LARGE SCALE GENOMIC DNA]</scope>
    <source>
        <strain evidence="17">CBS 144.89 / FGSC A1163 / CEA10</strain>
    </source>
</reference>
<evidence type="ECO:0000256" key="12">
    <source>
        <dbReference type="ARBA" id="ARBA00023136"/>
    </source>
</evidence>
<evidence type="ECO:0000256" key="10">
    <source>
        <dbReference type="ARBA" id="ARBA00023065"/>
    </source>
</evidence>
<dbReference type="Pfam" id="PF08030">
    <property type="entry name" value="NAD_binding_6"/>
    <property type="match status" value="1"/>
</dbReference>
<dbReference type="PROSITE" id="PS51384">
    <property type="entry name" value="FAD_FR"/>
    <property type="match status" value="1"/>
</dbReference>
<name>B0Y7X6_ASPFC</name>
<dbReference type="OrthoDB" id="4494341at2759"/>
<evidence type="ECO:0000256" key="6">
    <source>
        <dbReference type="ARBA" id="ARBA00022692"/>
    </source>
</evidence>
<evidence type="ECO:0000256" key="1">
    <source>
        <dbReference type="ARBA" id="ARBA00004651"/>
    </source>
</evidence>
<sequence length="392" mass="44888">MLDHQKFSLHEQSNLFAVIGAGSLVGLMLFSLSLFRRLSFELFLRTHQALAAVCIYMTWRHLPSVSIFPRVYIYIPLAILLLSTFLHVLLFLYRNGILPPRTYPYASVMCRKKCENTQGSDEDPAEDTPLKIRMALPRPMHVKAGQYVNLWMPSVSFSSWLQCHPFMVTSWSPGRQDVLDLFVRTRHGLTEKLRARAAREGTASFTAFVSGPYGRSESVGEYESVLAVASGFGIAGVVPYIKRLLYGYNTSSVRVRRVHLVWQVQTMVSWMTMSLMTAMYVNLLWLGWLTTNWAQILEMSFYAEYKTKAGKARPFGVHHRATIYNGFPDYDSIISTEATGEHIERVSNSREERGKLLVLISAKDELQDHLTVIVRKYLDQRVKFHKVEFQPS</sequence>
<dbReference type="InterPro" id="IPR017938">
    <property type="entry name" value="Riboflavin_synthase-like_b-brl"/>
</dbReference>
<proteinExistence type="inferred from homology"/>
<dbReference type="GO" id="GO:0015677">
    <property type="term" value="P:copper ion import"/>
    <property type="evidence" value="ECO:0007669"/>
    <property type="project" value="TreeGrafter"/>
</dbReference>
<keyword evidence="9" id="KW-0560">Oxidoreductase</keyword>
<dbReference type="GO" id="GO:0006826">
    <property type="term" value="P:iron ion transport"/>
    <property type="evidence" value="ECO:0007669"/>
    <property type="project" value="TreeGrafter"/>
</dbReference>
<dbReference type="InterPro" id="IPR039261">
    <property type="entry name" value="FNR_nucleotide-bd"/>
</dbReference>
<feature type="transmembrane region" description="Helical" evidence="14">
    <location>
        <begin position="71"/>
        <end position="93"/>
    </location>
</feature>
<comment type="subcellular location">
    <subcellularLocation>
        <location evidence="1">Cell membrane</location>
        <topology evidence="1">Multi-pass membrane protein</topology>
    </subcellularLocation>
</comment>
<dbReference type="InterPro" id="IPR051410">
    <property type="entry name" value="Ferric/Cupric_Reductase"/>
</dbReference>
<dbReference type="InterPro" id="IPR013112">
    <property type="entry name" value="FAD-bd_8"/>
</dbReference>
<dbReference type="PhylomeDB" id="B0Y7X6"/>
<evidence type="ECO:0000256" key="5">
    <source>
        <dbReference type="ARBA" id="ARBA00022475"/>
    </source>
</evidence>
<organism evidence="16 17">
    <name type="scientific">Aspergillus fumigatus (strain CBS 144.89 / FGSC A1163 / CEA10)</name>
    <name type="common">Neosartorya fumigata</name>
    <dbReference type="NCBI Taxonomy" id="451804"/>
    <lineage>
        <taxon>Eukaryota</taxon>
        <taxon>Fungi</taxon>
        <taxon>Dikarya</taxon>
        <taxon>Ascomycota</taxon>
        <taxon>Pezizomycotina</taxon>
        <taxon>Eurotiomycetes</taxon>
        <taxon>Eurotiomycetidae</taxon>
        <taxon>Eurotiales</taxon>
        <taxon>Aspergillaceae</taxon>
        <taxon>Aspergillus</taxon>
        <taxon>Aspergillus subgen. Fumigati</taxon>
    </lineage>
</organism>
<keyword evidence="5" id="KW-1003">Cell membrane</keyword>
<dbReference type="AlphaFoldDB" id="B0Y7X6"/>
<keyword evidence="7" id="KW-0249">Electron transport</keyword>
<keyword evidence="12 14" id="KW-0472">Membrane</keyword>
<evidence type="ECO:0000313" key="17">
    <source>
        <dbReference type="Proteomes" id="UP000001699"/>
    </source>
</evidence>
<dbReference type="EMBL" id="DS499599">
    <property type="protein sequence ID" value="EDP49507.1"/>
    <property type="molecule type" value="Genomic_DNA"/>
</dbReference>
<evidence type="ECO:0000256" key="9">
    <source>
        <dbReference type="ARBA" id="ARBA00023002"/>
    </source>
</evidence>
<keyword evidence="10" id="KW-0406">Ion transport</keyword>
<dbReference type="GO" id="GO:0006879">
    <property type="term" value="P:intracellular iron ion homeostasis"/>
    <property type="evidence" value="ECO:0007669"/>
    <property type="project" value="TreeGrafter"/>
</dbReference>
<feature type="transmembrane region" description="Helical" evidence="14">
    <location>
        <begin position="15"/>
        <end position="35"/>
    </location>
</feature>
<dbReference type="VEuPathDB" id="FungiDB:AFUB_075360"/>
<dbReference type="InterPro" id="IPR017927">
    <property type="entry name" value="FAD-bd_FR_type"/>
</dbReference>
<keyword evidence="17" id="KW-1185">Reference proteome</keyword>
<dbReference type="HOGENOM" id="CLU_010365_8_0_1"/>
<dbReference type="Proteomes" id="UP000001699">
    <property type="component" value="Unassembled WGS sequence"/>
</dbReference>
<keyword evidence="11" id="KW-0496">Mitochondrion</keyword>
<comment type="similarity">
    <text evidence="2">Belongs to the ferric reductase (FRE) family.</text>
</comment>
<accession>B0Y7X6</accession>
<dbReference type="InterPro" id="IPR013130">
    <property type="entry name" value="Fe3_Rdtase_TM_dom"/>
</dbReference>
<keyword evidence="8 14" id="KW-1133">Transmembrane helix</keyword>
<protein>
    <recommendedName>
        <fullName evidence="3">ferric-chelate reductase (NADPH)</fullName>
        <ecNumber evidence="3">1.16.1.9</ecNumber>
    </recommendedName>
</protein>
<feature type="transmembrane region" description="Helical" evidence="14">
    <location>
        <begin position="225"/>
        <end position="248"/>
    </location>
</feature>
<dbReference type="CDD" id="cd06186">
    <property type="entry name" value="NOX_Duox_like_FAD_NADP"/>
    <property type="match status" value="1"/>
</dbReference>
<feature type="transmembrane region" description="Helical" evidence="14">
    <location>
        <begin position="268"/>
        <end position="289"/>
    </location>
</feature>
<evidence type="ECO:0000256" key="7">
    <source>
        <dbReference type="ARBA" id="ARBA00022982"/>
    </source>
</evidence>
<keyword evidence="6 14" id="KW-0812">Transmembrane</keyword>
<dbReference type="Pfam" id="PF08022">
    <property type="entry name" value="FAD_binding_8"/>
    <property type="match status" value="1"/>
</dbReference>
<evidence type="ECO:0000256" key="2">
    <source>
        <dbReference type="ARBA" id="ARBA00006278"/>
    </source>
</evidence>
<dbReference type="InterPro" id="IPR013121">
    <property type="entry name" value="Fe_red_NAD-bd_6"/>
</dbReference>
<evidence type="ECO:0000313" key="16">
    <source>
        <dbReference type="EMBL" id="EDP49507.1"/>
    </source>
</evidence>
<dbReference type="Gene3D" id="3.40.50.80">
    <property type="entry name" value="Nucleotide-binding domain of ferredoxin-NADP reductase (FNR) module"/>
    <property type="match status" value="1"/>
</dbReference>
<evidence type="ECO:0000256" key="13">
    <source>
        <dbReference type="ARBA" id="ARBA00048483"/>
    </source>
</evidence>
<dbReference type="FunFam" id="3.40.50.80:FF:000071">
    <property type="entry name" value="Cell surface metalloreductase (FreA), putative"/>
    <property type="match status" value="1"/>
</dbReference>
<comment type="catalytic activity">
    <reaction evidence="13">
        <text>2 a Fe(II)-siderophore + NADP(+) + H(+) = 2 a Fe(III)-siderophore + NADPH</text>
        <dbReference type="Rhea" id="RHEA:28795"/>
        <dbReference type="Rhea" id="RHEA-COMP:11342"/>
        <dbReference type="Rhea" id="RHEA-COMP:11344"/>
        <dbReference type="ChEBI" id="CHEBI:15378"/>
        <dbReference type="ChEBI" id="CHEBI:29033"/>
        <dbReference type="ChEBI" id="CHEBI:29034"/>
        <dbReference type="ChEBI" id="CHEBI:57783"/>
        <dbReference type="ChEBI" id="CHEBI:58349"/>
        <dbReference type="EC" id="1.16.1.9"/>
    </reaction>
</comment>